<gene>
    <name evidence="3" type="ORF">F7R13_17065</name>
    <name evidence="4" type="ORF">WT83_04615</name>
</gene>
<evidence type="ECO:0000313" key="5">
    <source>
        <dbReference type="Proteomes" id="UP000068016"/>
    </source>
</evidence>
<dbReference type="Pfam" id="PF08327">
    <property type="entry name" value="AHSA1"/>
    <property type="match status" value="1"/>
</dbReference>
<dbReference type="AlphaFoldDB" id="A0A104CY40"/>
<comment type="similarity">
    <text evidence="1">Belongs to the AHA1 family.</text>
</comment>
<name>A0A104CY40_9BURK</name>
<dbReference type="Proteomes" id="UP000473571">
    <property type="component" value="Unassembled WGS sequence"/>
</dbReference>
<dbReference type="CDD" id="cd08896">
    <property type="entry name" value="SRPBCC_CalC_Aha1-like_3"/>
    <property type="match status" value="1"/>
</dbReference>
<evidence type="ECO:0000313" key="6">
    <source>
        <dbReference type="Proteomes" id="UP000473571"/>
    </source>
</evidence>
<dbReference type="InterPro" id="IPR013538">
    <property type="entry name" value="ASHA1/2-like_C"/>
</dbReference>
<sequence length="161" mass="18125">MSASHVAPAEAHDLVITRTLRAPRQALWRAWTDPELLKEWWCPKPWTTEVRAFDLRPGGAFHTFMRGPDGGTSDNPGCFLEIVPEARIAFTSMLTGGWRPQVPWLGFTAVITMTDDPAGCRYEARVMHPDAATRERHEALGFFEGWNICITQLDEFAAALR</sequence>
<dbReference type="InterPro" id="IPR023393">
    <property type="entry name" value="START-like_dom_sf"/>
</dbReference>
<dbReference type="EMBL" id="LPLZ01000015">
    <property type="protein sequence ID" value="KWN22781.1"/>
    <property type="molecule type" value="Genomic_DNA"/>
</dbReference>
<dbReference type="SUPFAM" id="SSF55961">
    <property type="entry name" value="Bet v1-like"/>
    <property type="match status" value="1"/>
</dbReference>
<dbReference type="Gene3D" id="3.30.530.20">
    <property type="match status" value="1"/>
</dbReference>
<proteinExistence type="inferred from homology"/>
<dbReference type="Proteomes" id="UP000068016">
    <property type="component" value="Unassembled WGS sequence"/>
</dbReference>
<feature type="domain" description="Activator of Hsp90 ATPase homologue 1/2-like C-terminal" evidence="2">
    <location>
        <begin position="21"/>
        <end position="156"/>
    </location>
</feature>
<reference evidence="4 5" key="1">
    <citation type="submission" date="2015-11" db="EMBL/GenBank/DDBJ databases">
        <title>Expanding the genomic diversity of Burkholderia species for the development of highly accurate diagnostics.</title>
        <authorList>
            <person name="Sahl J."/>
            <person name="Keim P."/>
            <person name="Wagner D."/>
        </authorList>
    </citation>
    <scope>NUCLEOTIDE SEQUENCE [LARGE SCALE GENOMIC DNA]</scope>
    <source>
        <strain evidence="4 5">MSMB793WGS</strain>
    </source>
</reference>
<protein>
    <submittedName>
        <fullName evidence="4">Polyketide cyclase</fullName>
    </submittedName>
    <submittedName>
        <fullName evidence="3">SRPBCC family protein</fullName>
    </submittedName>
</protein>
<organism evidence="4 5">
    <name type="scientific">Burkholderia territorii</name>
    <dbReference type="NCBI Taxonomy" id="1503055"/>
    <lineage>
        <taxon>Bacteria</taxon>
        <taxon>Pseudomonadati</taxon>
        <taxon>Pseudomonadota</taxon>
        <taxon>Betaproteobacteria</taxon>
        <taxon>Burkholderiales</taxon>
        <taxon>Burkholderiaceae</taxon>
        <taxon>Burkholderia</taxon>
        <taxon>Burkholderia cepacia complex</taxon>
    </lineage>
</organism>
<dbReference type="EMBL" id="VZOL01000222">
    <property type="protein sequence ID" value="KAB0670938.1"/>
    <property type="molecule type" value="Genomic_DNA"/>
</dbReference>
<reference evidence="3 6" key="2">
    <citation type="submission" date="2019-09" db="EMBL/GenBank/DDBJ databases">
        <title>Draft genome sequences of 48 bacterial type strains from the CCUG.</title>
        <authorList>
            <person name="Tunovic T."/>
            <person name="Pineiro-Iglesias B."/>
            <person name="Unosson C."/>
            <person name="Inganas E."/>
            <person name="Ohlen M."/>
            <person name="Cardew S."/>
            <person name="Jensie-Markopoulos S."/>
            <person name="Salva-Serra F."/>
            <person name="Jaen-Luchoro D."/>
            <person name="Karlsson R."/>
            <person name="Svensson-Stadler L."/>
            <person name="Chun J."/>
            <person name="Moore E."/>
        </authorList>
    </citation>
    <scope>NUCLEOTIDE SEQUENCE [LARGE SCALE GENOMIC DNA]</scope>
    <source>
        <strain evidence="3 6">CCUG 65687</strain>
    </source>
</reference>
<dbReference type="RefSeq" id="WP_059794753.1">
    <property type="nucleotide sequence ID" value="NZ_CABVPO010000005.1"/>
</dbReference>
<accession>A0A104CY40</accession>
<evidence type="ECO:0000259" key="2">
    <source>
        <dbReference type="Pfam" id="PF08327"/>
    </source>
</evidence>
<evidence type="ECO:0000313" key="4">
    <source>
        <dbReference type="EMBL" id="KWN22781.1"/>
    </source>
</evidence>
<comment type="caution">
    <text evidence="4">The sequence shown here is derived from an EMBL/GenBank/DDBJ whole genome shotgun (WGS) entry which is preliminary data.</text>
</comment>
<evidence type="ECO:0000256" key="1">
    <source>
        <dbReference type="ARBA" id="ARBA00006817"/>
    </source>
</evidence>
<evidence type="ECO:0000313" key="3">
    <source>
        <dbReference type="EMBL" id="KAB0670938.1"/>
    </source>
</evidence>